<sequence>MLEWLKDYHKLQDEIIYLESDLDRSKRELKRWVYGDLQEVRLTEGSEG</sequence>
<dbReference type="Proteomes" id="UP000220841">
    <property type="component" value="Unassembled WGS sequence"/>
</dbReference>
<proteinExistence type="predicted"/>
<dbReference type="EMBL" id="NUBY01000113">
    <property type="protein sequence ID" value="PEQ02189.1"/>
    <property type="molecule type" value="Genomic_DNA"/>
</dbReference>
<dbReference type="AlphaFoldDB" id="A0A2A8HBN9"/>
<evidence type="ECO:0000313" key="1">
    <source>
        <dbReference type="EMBL" id="PEQ02189.1"/>
    </source>
</evidence>
<protein>
    <submittedName>
        <fullName evidence="1">Uncharacterized protein</fullName>
    </submittedName>
</protein>
<reference evidence="1 2" key="1">
    <citation type="submission" date="2017-09" db="EMBL/GenBank/DDBJ databases">
        <title>Large-scale bioinformatics analysis of Bacillus genomes uncovers conserved roles of natural products in bacterial physiology.</title>
        <authorList>
            <consortium name="Agbiome Team Llc"/>
            <person name="Bleich R.M."/>
            <person name="Grubbs K.J."/>
            <person name="Santa Maria K.C."/>
            <person name="Allen S.E."/>
            <person name="Farag S."/>
            <person name="Shank E.A."/>
            <person name="Bowers A."/>
        </authorList>
    </citation>
    <scope>NUCLEOTIDE SEQUENCE [LARGE SCALE GENOMIC DNA]</scope>
    <source>
        <strain evidence="1 2">AFS021349</strain>
    </source>
</reference>
<organism evidence="1 2">
    <name type="scientific">Bacillus toyonensis</name>
    <dbReference type="NCBI Taxonomy" id="155322"/>
    <lineage>
        <taxon>Bacteria</taxon>
        <taxon>Bacillati</taxon>
        <taxon>Bacillota</taxon>
        <taxon>Bacilli</taxon>
        <taxon>Bacillales</taxon>
        <taxon>Bacillaceae</taxon>
        <taxon>Bacillus</taxon>
        <taxon>Bacillus cereus group</taxon>
    </lineage>
</organism>
<comment type="caution">
    <text evidence="1">The sequence shown here is derived from an EMBL/GenBank/DDBJ whole genome shotgun (WGS) entry which is preliminary data.</text>
</comment>
<accession>A0A2A8HBN9</accession>
<feature type="non-terminal residue" evidence="1">
    <location>
        <position position="48"/>
    </location>
</feature>
<gene>
    <name evidence="1" type="ORF">CN585_20355</name>
</gene>
<name>A0A2A8HBN9_9BACI</name>
<evidence type="ECO:0000313" key="2">
    <source>
        <dbReference type="Proteomes" id="UP000220841"/>
    </source>
</evidence>